<evidence type="ECO:0000256" key="1">
    <source>
        <dbReference type="SAM" id="MobiDB-lite"/>
    </source>
</evidence>
<proteinExistence type="predicted"/>
<protein>
    <submittedName>
        <fullName evidence="2">Uncharacterized protein</fullName>
    </submittedName>
</protein>
<keyword evidence="3" id="KW-1185">Reference proteome</keyword>
<reference evidence="2 3" key="1">
    <citation type="submission" date="2018-11" db="EMBL/GenBank/DDBJ databases">
        <title>Genomic Encyclopedia of Type Strains, Phase IV (KMG-IV): sequencing the most valuable type-strain genomes for metagenomic binning, comparative biology and taxonomic classification.</title>
        <authorList>
            <person name="Goeker M."/>
        </authorList>
    </citation>
    <scope>NUCLEOTIDE SEQUENCE [LARGE SCALE GENOMIC DNA]</scope>
    <source>
        <strain evidence="2 3">DSM 26537</strain>
    </source>
</reference>
<dbReference type="RefSeq" id="WP_123607712.1">
    <property type="nucleotide sequence ID" value="NZ_RJVG01000001.1"/>
</dbReference>
<dbReference type="AlphaFoldDB" id="A0A3N1Y2W9"/>
<organism evidence="2 3">
    <name type="scientific">Mobilisporobacter senegalensis</name>
    <dbReference type="NCBI Taxonomy" id="1329262"/>
    <lineage>
        <taxon>Bacteria</taxon>
        <taxon>Bacillati</taxon>
        <taxon>Bacillota</taxon>
        <taxon>Clostridia</taxon>
        <taxon>Lachnospirales</taxon>
        <taxon>Lachnospiraceae</taxon>
        <taxon>Mobilisporobacter</taxon>
    </lineage>
</organism>
<dbReference type="OrthoDB" id="9802848at2"/>
<evidence type="ECO:0000313" key="2">
    <source>
        <dbReference type="EMBL" id="ROR31617.1"/>
    </source>
</evidence>
<sequence>MEKWKKSNLPKSDAQQPSDGSNPTCNLRLSQAEYTVGGTKIDQKSYFRNDVFSGCDWIPTEKGEKTEIKVDLQIDGESKGNYQLKVTHELHRESNQDNVTTILHWENAIPALTDQDITGKDLTLSSEEDGTFVISID</sequence>
<feature type="compositionally biased region" description="Polar residues" evidence="1">
    <location>
        <begin position="9"/>
        <end position="26"/>
    </location>
</feature>
<name>A0A3N1Y2W9_9FIRM</name>
<gene>
    <name evidence="2" type="ORF">EDD66_101234</name>
</gene>
<dbReference type="EMBL" id="RJVG01000001">
    <property type="protein sequence ID" value="ROR31617.1"/>
    <property type="molecule type" value="Genomic_DNA"/>
</dbReference>
<dbReference type="Proteomes" id="UP000273083">
    <property type="component" value="Unassembled WGS sequence"/>
</dbReference>
<accession>A0A3N1Y2W9</accession>
<feature type="region of interest" description="Disordered" evidence="1">
    <location>
        <begin position="1"/>
        <end position="26"/>
    </location>
</feature>
<comment type="caution">
    <text evidence="2">The sequence shown here is derived from an EMBL/GenBank/DDBJ whole genome shotgun (WGS) entry which is preliminary data.</text>
</comment>
<evidence type="ECO:0000313" key="3">
    <source>
        <dbReference type="Proteomes" id="UP000273083"/>
    </source>
</evidence>